<protein>
    <submittedName>
        <fullName evidence="7">Cell division protein FtsW, lipid II flippase</fullName>
    </submittedName>
</protein>
<feature type="transmembrane region" description="Helical" evidence="6">
    <location>
        <begin position="12"/>
        <end position="34"/>
    </location>
</feature>
<keyword evidence="3" id="KW-0133">Cell shape</keyword>
<name>A0A1G5RWH5_9FIRM</name>
<dbReference type="GO" id="GO:0051301">
    <property type="term" value="P:cell division"/>
    <property type="evidence" value="ECO:0007669"/>
    <property type="project" value="UniProtKB-KW"/>
</dbReference>
<feature type="transmembrane region" description="Helical" evidence="6">
    <location>
        <begin position="98"/>
        <end position="117"/>
    </location>
</feature>
<evidence type="ECO:0000256" key="6">
    <source>
        <dbReference type="SAM" id="Phobius"/>
    </source>
</evidence>
<dbReference type="PANTHER" id="PTHR30474:SF3">
    <property type="entry name" value="PEPTIDOGLYCAN GLYCOSYLTRANSFERASE RODA"/>
    <property type="match status" value="1"/>
</dbReference>
<sequence length="427" mass="47542">MKAKTGTSLYTHFWGPLHLVALTLMLLFGQLALMGDPIDFIPLIMGGSMLLLVYFVGWVIRYNRLGDPYLWTIVAMLISLGLAMQYRLSPFNGIKQFNWILIGILTYLVAYGLYAALHERFRSVYFHYALLVGLFAITLIFGTEINGAKNWLKLGTYSFQPSELGKIIFVFFMAACVTSPERLRIRLSGRSFDPKLVMMGLVYLLMGLFAVQREFGTAMLVFGVYMTYIYVFERDVLFTLYNLGIVSLLGLAAFKVVSHIEVRVDTWLNPWADPGGAGYQITQSLFAIGSGGFFGSGIGQGYPKFIPAVRTDFIFAAICEEMGILGGIAVILLFFILIYRGIKLALRIEDRFMKAVAFGLTMTLGYQTFIIIGGVTKLIPLTGITLPFLSYGGSSMMASFATLGLLQALSGQILRREAETLENGYRQ</sequence>
<dbReference type="RefSeq" id="WP_092589658.1">
    <property type="nucleotide sequence ID" value="NZ_FMWL01000003.1"/>
</dbReference>
<feature type="transmembrane region" description="Helical" evidence="6">
    <location>
        <begin position="163"/>
        <end position="180"/>
    </location>
</feature>
<reference evidence="7 8" key="1">
    <citation type="submission" date="2016-10" db="EMBL/GenBank/DDBJ databases">
        <authorList>
            <person name="de Groot N.N."/>
        </authorList>
    </citation>
    <scope>NUCLEOTIDE SEQUENCE [LARGE SCALE GENOMIC DNA]</scope>
    <source>
        <strain evidence="7 8">DSM 2784</strain>
    </source>
</reference>
<evidence type="ECO:0000256" key="3">
    <source>
        <dbReference type="ARBA" id="ARBA00022960"/>
    </source>
</evidence>
<evidence type="ECO:0000256" key="1">
    <source>
        <dbReference type="ARBA" id="ARBA00004141"/>
    </source>
</evidence>
<evidence type="ECO:0000313" key="8">
    <source>
        <dbReference type="Proteomes" id="UP000199208"/>
    </source>
</evidence>
<dbReference type="OrthoDB" id="9812661at2"/>
<dbReference type="GO" id="GO:0015648">
    <property type="term" value="F:lipid-linked peptidoglycan transporter activity"/>
    <property type="evidence" value="ECO:0007669"/>
    <property type="project" value="TreeGrafter"/>
</dbReference>
<evidence type="ECO:0000256" key="5">
    <source>
        <dbReference type="ARBA" id="ARBA00023136"/>
    </source>
</evidence>
<dbReference type="GO" id="GO:0005886">
    <property type="term" value="C:plasma membrane"/>
    <property type="evidence" value="ECO:0007669"/>
    <property type="project" value="TreeGrafter"/>
</dbReference>
<dbReference type="EMBL" id="FMWL01000003">
    <property type="protein sequence ID" value="SCZ77659.1"/>
    <property type="molecule type" value="Genomic_DNA"/>
</dbReference>
<keyword evidence="4 6" id="KW-1133">Transmembrane helix</keyword>
<dbReference type="PANTHER" id="PTHR30474">
    <property type="entry name" value="CELL CYCLE PROTEIN"/>
    <property type="match status" value="1"/>
</dbReference>
<feature type="transmembrane region" description="Helical" evidence="6">
    <location>
        <begin position="239"/>
        <end position="260"/>
    </location>
</feature>
<dbReference type="InterPro" id="IPR001182">
    <property type="entry name" value="FtsW/RodA"/>
</dbReference>
<feature type="transmembrane region" description="Helical" evidence="6">
    <location>
        <begin position="384"/>
        <end position="406"/>
    </location>
</feature>
<comment type="subcellular location">
    <subcellularLocation>
        <location evidence="1">Membrane</location>
        <topology evidence="1">Multi-pass membrane protein</topology>
    </subcellularLocation>
</comment>
<keyword evidence="7" id="KW-0132">Cell division</keyword>
<accession>A0A1G5RWH5</accession>
<dbReference type="GO" id="GO:0008360">
    <property type="term" value="P:regulation of cell shape"/>
    <property type="evidence" value="ECO:0007669"/>
    <property type="project" value="UniProtKB-KW"/>
</dbReference>
<keyword evidence="2 6" id="KW-0812">Transmembrane</keyword>
<feature type="transmembrane region" description="Helical" evidence="6">
    <location>
        <begin position="69"/>
        <end position="86"/>
    </location>
</feature>
<organism evidence="7 8">
    <name type="scientific">Acidaminobacter hydrogenoformans DSM 2784</name>
    <dbReference type="NCBI Taxonomy" id="1120920"/>
    <lineage>
        <taxon>Bacteria</taxon>
        <taxon>Bacillati</taxon>
        <taxon>Bacillota</taxon>
        <taxon>Clostridia</taxon>
        <taxon>Peptostreptococcales</taxon>
        <taxon>Acidaminobacteraceae</taxon>
        <taxon>Acidaminobacter</taxon>
    </lineage>
</organism>
<keyword evidence="7" id="KW-0131">Cell cycle</keyword>
<feature type="transmembrane region" description="Helical" evidence="6">
    <location>
        <begin position="124"/>
        <end position="143"/>
    </location>
</feature>
<dbReference type="Proteomes" id="UP000199208">
    <property type="component" value="Unassembled WGS sequence"/>
</dbReference>
<evidence type="ECO:0000256" key="4">
    <source>
        <dbReference type="ARBA" id="ARBA00022989"/>
    </source>
</evidence>
<evidence type="ECO:0000313" key="7">
    <source>
        <dbReference type="EMBL" id="SCZ77659.1"/>
    </source>
</evidence>
<keyword evidence="5 6" id="KW-0472">Membrane</keyword>
<feature type="transmembrane region" description="Helical" evidence="6">
    <location>
        <begin position="313"/>
        <end position="339"/>
    </location>
</feature>
<gene>
    <name evidence="7" type="ORF">SAMN03080599_00857</name>
</gene>
<feature type="transmembrane region" description="Helical" evidence="6">
    <location>
        <begin position="40"/>
        <end position="60"/>
    </location>
</feature>
<dbReference type="AlphaFoldDB" id="A0A1G5RWH5"/>
<keyword evidence="8" id="KW-1185">Reference proteome</keyword>
<dbReference type="GO" id="GO:0032153">
    <property type="term" value="C:cell division site"/>
    <property type="evidence" value="ECO:0007669"/>
    <property type="project" value="TreeGrafter"/>
</dbReference>
<feature type="transmembrane region" description="Helical" evidence="6">
    <location>
        <begin position="351"/>
        <end position="372"/>
    </location>
</feature>
<dbReference type="STRING" id="1120920.SAMN03080599_00857"/>
<dbReference type="Pfam" id="PF01098">
    <property type="entry name" value="FTSW_RODA_SPOVE"/>
    <property type="match status" value="1"/>
</dbReference>
<evidence type="ECO:0000256" key="2">
    <source>
        <dbReference type="ARBA" id="ARBA00022692"/>
    </source>
</evidence>
<proteinExistence type="predicted"/>